<dbReference type="SUPFAM" id="SSF50156">
    <property type="entry name" value="PDZ domain-like"/>
    <property type="match status" value="2"/>
</dbReference>
<feature type="domain" description="PDZ" evidence="2">
    <location>
        <begin position="679"/>
        <end position="748"/>
    </location>
</feature>
<sequence>MAKSGCNVKTQLGEPVARLETYSLDRARSRNSPAALSRALRTQESSGSSSGSSTPEKTRQLIRQESIMKEVEKDRQVNRTTDNSTPVRVPETSPRKQVNDSPGIYSLGKEATGQPKSHFSRSVTVDSDRYKGNEDVFELGSSTLPRMKRLSFQEKGQVQSLDLVRNAIHKFETLAHQNQSPSQTIRTRRTFSVPEKTNLVFGVSKSNSDKSLNEWRGVWNTKNSFSKSNAKEDISRSSPDQKQLDKSAPVQSKELNITLYNIKDNIKTSVINRPVDAKDHSKDSPTNIKNIELTAETARPHLSVALPQNTNIKSNPSTDVSHPKPKDSVRSQSQRANLSDAKDEANLQIQEFPQGNSTTKSVKETTPVFPDSVPSFSSIKDSKTSSTANSTHPKLPSIPLVDSTVTTPAPSTLRDLNNICGTRDEKVAAKVSRWIANKGDGVHATVYDSDDDDELDDEEDTEGTERGDESDSGESSVTITSNTSQSDHRSFSLSFVDLCNLGGMDYPASHGKGSIDEEKWMSKRSASLSSDISVLSSVTLLATEELDCLLDDVRGLGDDALENCEDVQVVVLHKEVGRGLGFTVAGGVDQNKPVTVHRVFPYGAAGQEGSIQEGDQVLSINGTSLQNSAHWEALRTLRKARLRGMAVVVLRPGNTTENQFSTKGSPQKTVGNSAGSKIRVTLTKSRYDLGFSLEGGVGSSLGDKPLTVQRIFQGGPVGKVLPGDELVEIQGQTLGGLRRLEAWNLIKRLPPGPVEVLLHRPHQPY</sequence>
<reference evidence="4" key="1">
    <citation type="submission" date="2013-03" db="EMBL/GenBank/DDBJ databases">
        <authorList>
            <person name="Jeffery W."/>
            <person name="Warren W."/>
            <person name="Wilson R.K."/>
        </authorList>
    </citation>
    <scope>NUCLEOTIDE SEQUENCE</scope>
    <source>
        <strain evidence="4">female</strain>
    </source>
</reference>
<dbReference type="Pfam" id="PF00595">
    <property type="entry name" value="PDZ"/>
    <property type="match status" value="1"/>
</dbReference>
<feature type="compositionally biased region" description="Basic and acidic residues" evidence="1">
    <location>
        <begin position="66"/>
        <end position="77"/>
    </location>
</feature>
<organism evidence="3 4">
    <name type="scientific">Astyanax mexicanus</name>
    <name type="common">Blind cave fish</name>
    <name type="synonym">Astyanax fasciatus mexicanus</name>
    <dbReference type="NCBI Taxonomy" id="7994"/>
    <lineage>
        <taxon>Eukaryota</taxon>
        <taxon>Metazoa</taxon>
        <taxon>Chordata</taxon>
        <taxon>Craniata</taxon>
        <taxon>Vertebrata</taxon>
        <taxon>Euteleostomi</taxon>
        <taxon>Actinopterygii</taxon>
        <taxon>Neopterygii</taxon>
        <taxon>Teleostei</taxon>
        <taxon>Ostariophysi</taxon>
        <taxon>Characiformes</taxon>
        <taxon>Characoidei</taxon>
        <taxon>Acestrorhamphidae</taxon>
        <taxon>Acestrorhamphinae</taxon>
        <taxon>Astyanax</taxon>
    </lineage>
</organism>
<evidence type="ECO:0000313" key="3">
    <source>
        <dbReference type="Ensembl" id="ENSAMXP00000050880.1"/>
    </source>
</evidence>
<dbReference type="Proteomes" id="UP000018467">
    <property type="component" value="Unassembled WGS sequence"/>
</dbReference>
<dbReference type="InParanoid" id="A0A3B1K9W5"/>
<dbReference type="GeneTree" id="ENSGT00940000156178"/>
<feature type="region of interest" description="Disordered" evidence="1">
    <location>
        <begin position="443"/>
        <end position="485"/>
    </location>
</feature>
<dbReference type="SMART" id="SM00228">
    <property type="entry name" value="PDZ"/>
    <property type="match status" value="2"/>
</dbReference>
<dbReference type="AlphaFoldDB" id="A0A3B1K9W5"/>
<dbReference type="CDD" id="cd06762">
    <property type="entry name" value="PDZ6_PDZD2-PDZ3_hPro-IL-16-like"/>
    <property type="match status" value="1"/>
</dbReference>
<reference evidence="3" key="4">
    <citation type="submission" date="2025-09" db="UniProtKB">
        <authorList>
            <consortium name="Ensembl"/>
        </authorList>
    </citation>
    <scope>IDENTIFICATION</scope>
</reference>
<name>A0A3B1K9W5_ASTMX</name>
<accession>A0A3B1K9W5</accession>
<dbReference type="InterPro" id="IPR001478">
    <property type="entry name" value="PDZ"/>
</dbReference>
<keyword evidence="4" id="KW-1185">Reference proteome</keyword>
<dbReference type="GO" id="GO:0030595">
    <property type="term" value="P:leukocyte chemotaxis"/>
    <property type="evidence" value="ECO:0007669"/>
    <property type="project" value="TreeGrafter"/>
</dbReference>
<feature type="domain" description="PDZ" evidence="2">
    <location>
        <begin position="569"/>
        <end position="640"/>
    </location>
</feature>
<evidence type="ECO:0000256" key="1">
    <source>
        <dbReference type="SAM" id="MobiDB-lite"/>
    </source>
</evidence>
<dbReference type="PROSITE" id="PS50106">
    <property type="entry name" value="PDZ"/>
    <property type="match status" value="2"/>
</dbReference>
<feature type="compositionally biased region" description="Polar residues" evidence="1">
    <location>
        <begin position="30"/>
        <end position="44"/>
    </location>
</feature>
<evidence type="ECO:0000313" key="4">
    <source>
        <dbReference type="Proteomes" id="UP000018467"/>
    </source>
</evidence>
<reference evidence="3" key="3">
    <citation type="submission" date="2025-08" db="UniProtKB">
        <authorList>
            <consortium name="Ensembl"/>
        </authorList>
    </citation>
    <scope>IDENTIFICATION</scope>
</reference>
<dbReference type="GO" id="GO:0050930">
    <property type="term" value="P:induction of positive chemotaxis"/>
    <property type="evidence" value="ECO:0007669"/>
    <property type="project" value="InterPro"/>
</dbReference>
<reference evidence="4" key="2">
    <citation type="journal article" date="2014" name="Nat. Commun.">
        <title>The cavefish genome reveals candidate genes for eye loss.</title>
        <authorList>
            <person name="McGaugh S.E."/>
            <person name="Gross J.B."/>
            <person name="Aken B."/>
            <person name="Blin M."/>
            <person name="Borowsky R."/>
            <person name="Chalopin D."/>
            <person name="Hinaux H."/>
            <person name="Jeffery W.R."/>
            <person name="Keene A."/>
            <person name="Ma L."/>
            <person name="Minx P."/>
            <person name="Murphy D."/>
            <person name="O'Quin K.E."/>
            <person name="Retaux S."/>
            <person name="Rohner N."/>
            <person name="Searle S.M."/>
            <person name="Stahl B.A."/>
            <person name="Tabin C."/>
            <person name="Volff J.N."/>
            <person name="Yoshizawa M."/>
            <person name="Warren W.C."/>
        </authorList>
    </citation>
    <scope>NUCLEOTIDE SEQUENCE [LARGE SCALE GENOMIC DNA]</scope>
    <source>
        <strain evidence="4">female</strain>
    </source>
</reference>
<feature type="compositionally biased region" description="Polar residues" evidence="1">
    <location>
        <begin position="347"/>
        <end position="360"/>
    </location>
</feature>
<feature type="compositionally biased region" description="Polar residues" evidence="1">
    <location>
        <begin position="306"/>
        <end position="320"/>
    </location>
</feature>
<dbReference type="Ensembl" id="ENSAMXT00000044074.1">
    <property type="protein sequence ID" value="ENSAMXP00000050880.1"/>
    <property type="gene ID" value="ENSAMXG00000029684.1"/>
</dbReference>
<feature type="region of interest" description="Disordered" evidence="1">
    <location>
        <begin position="226"/>
        <end position="249"/>
    </location>
</feature>
<dbReference type="InterPro" id="IPR055287">
    <property type="entry name" value="IL-16-like"/>
</dbReference>
<dbReference type="FunFam" id="2.30.42.10:FF:000122">
    <property type="entry name" value="Pro-interleukin-16"/>
    <property type="match status" value="1"/>
</dbReference>
<feature type="compositionally biased region" description="Acidic residues" evidence="1">
    <location>
        <begin position="448"/>
        <end position="462"/>
    </location>
</feature>
<feature type="compositionally biased region" description="Low complexity" evidence="1">
    <location>
        <begin position="367"/>
        <end position="387"/>
    </location>
</feature>
<feature type="region of interest" description="Disordered" evidence="1">
    <location>
        <begin position="24"/>
        <end position="119"/>
    </location>
</feature>
<proteinExistence type="predicted"/>
<dbReference type="InterPro" id="IPR036034">
    <property type="entry name" value="PDZ_sf"/>
</dbReference>
<dbReference type="GO" id="GO:0042609">
    <property type="term" value="F:CD4 receptor binding"/>
    <property type="evidence" value="ECO:0007669"/>
    <property type="project" value="TreeGrafter"/>
</dbReference>
<evidence type="ECO:0000259" key="2">
    <source>
        <dbReference type="PROSITE" id="PS50106"/>
    </source>
</evidence>
<feature type="region of interest" description="Disordered" evidence="1">
    <location>
        <begin position="305"/>
        <end position="409"/>
    </location>
</feature>
<dbReference type="STRING" id="7994.ENSAMXP00000050880"/>
<dbReference type="Bgee" id="ENSAMXG00000029684">
    <property type="expression patterns" value="Expressed in pharyngeal gill and 12 other cell types or tissues"/>
</dbReference>
<dbReference type="PANTHER" id="PTHR48484">
    <property type="entry name" value="PRO-INTERLEUKIN-16"/>
    <property type="match status" value="1"/>
</dbReference>
<dbReference type="Gene3D" id="2.30.42.10">
    <property type="match status" value="2"/>
</dbReference>
<protein>
    <submittedName>
        <fullName evidence="3">Uncharacterized LOC103043753</fullName>
    </submittedName>
</protein>
<dbReference type="PANTHER" id="PTHR48484:SF1">
    <property type="entry name" value="DENTIN SIALOPHOSPHOPROTEIN"/>
    <property type="match status" value="1"/>
</dbReference>
<dbReference type="GO" id="GO:0005125">
    <property type="term" value="F:cytokine activity"/>
    <property type="evidence" value="ECO:0007669"/>
    <property type="project" value="InterPro"/>
</dbReference>